<gene>
    <name evidence="2" type="ORF">SAMN06265222_1154</name>
</gene>
<protein>
    <submittedName>
        <fullName evidence="2">Uncharacterized protein</fullName>
    </submittedName>
</protein>
<reference evidence="2 3" key="1">
    <citation type="submission" date="2017-05" db="EMBL/GenBank/DDBJ databases">
        <authorList>
            <person name="Varghese N."/>
            <person name="Submissions S."/>
        </authorList>
    </citation>
    <scope>NUCLEOTIDE SEQUENCE [LARGE SCALE GENOMIC DNA]</scope>
    <source>
        <strain evidence="2 3">DSM 25457</strain>
    </source>
</reference>
<keyword evidence="3" id="KW-1185">Reference proteome</keyword>
<sequence length="50" mass="5557">MEVGPSERLSGREMILRGIKIFDADKRSLDSQTSGPPESTESKIGDTRMF</sequence>
<evidence type="ECO:0000256" key="1">
    <source>
        <dbReference type="SAM" id="MobiDB-lite"/>
    </source>
</evidence>
<organism evidence="2 3">
    <name type="scientific">Neorhodopirellula lusitana</name>
    <dbReference type="NCBI Taxonomy" id="445327"/>
    <lineage>
        <taxon>Bacteria</taxon>
        <taxon>Pseudomonadati</taxon>
        <taxon>Planctomycetota</taxon>
        <taxon>Planctomycetia</taxon>
        <taxon>Pirellulales</taxon>
        <taxon>Pirellulaceae</taxon>
        <taxon>Neorhodopirellula</taxon>
    </lineage>
</organism>
<feature type="compositionally biased region" description="Polar residues" evidence="1">
    <location>
        <begin position="30"/>
        <end position="39"/>
    </location>
</feature>
<proteinExistence type="predicted"/>
<feature type="compositionally biased region" description="Basic and acidic residues" evidence="1">
    <location>
        <begin position="40"/>
        <end position="50"/>
    </location>
</feature>
<name>A0ABY1QI58_9BACT</name>
<feature type="region of interest" description="Disordered" evidence="1">
    <location>
        <begin position="26"/>
        <end position="50"/>
    </location>
</feature>
<dbReference type="EMBL" id="FXUG01000015">
    <property type="protein sequence ID" value="SMP72193.1"/>
    <property type="molecule type" value="Genomic_DNA"/>
</dbReference>
<evidence type="ECO:0000313" key="2">
    <source>
        <dbReference type="EMBL" id="SMP72193.1"/>
    </source>
</evidence>
<evidence type="ECO:0000313" key="3">
    <source>
        <dbReference type="Proteomes" id="UP001158067"/>
    </source>
</evidence>
<accession>A0ABY1QI58</accession>
<comment type="caution">
    <text evidence="2">The sequence shown here is derived from an EMBL/GenBank/DDBJ whole genome shotgun (WGS) entry which is preliminary data.</text>
</comment>
<dbReference type="Proteomes" id="UP001158067">
    <property type="component" value="Unassembled WGS sequence"/>
</dbReference>